<dbReference type="KEGG" id="nhe:NECHADRAFT_77284"/>
<keyword evidence="1" id="KW-0677">Repeat</keyword>
<protein>
    <recommendedName>
        <fullName evidence="7">NACHT domain-containing protein</fullName>
    </recommendedName>
</protein>
<sequence>MSGLEALAAFSLACNVMQVVEAAYKTVGTCKRIYQTGQPDPALSDYSRQLRSISDALETQLKKTVGPLSADDTRLRDLAVRCTTIANGLQDQIASLSKPAGKGTIGSSIRLAIKSRLKQSDLNRWEKDLAKAQSAMETQLLVSLRQRVDANMLQNDKMDRDLKYFIRQLADGQTNVSNLILRQTCEIKDEILEAGASTRTHITTELLHTDNRMQNHVSKAVNNVQGVIERHTQEDSASRTQEEAYRHLLSSLKFPEMETRRNHVAHASSETFRWILDSQDSQCEEGPKSRNWDSLVEWLQSSQPVYWISGKPASGKSTVMKFILGHKQTGLLLRQWQDNVRILSHFFWKPGTELQQSIKGLLCSLLHQVFVQDKYQALSYLKARQGICWKDSPSDWDPKELQALLIDSFQHPSAAFCLFIDGLDEVWPEDGVQNLFSVLKTLLEKRNRLKLCVSSRREHLLETRLHDYPQLRMNELIQNDLMKYATQALSEASAHADLDSGDMEHMINEIVRASDGVFLWVVLVSKSLSRGLQNGDSRKELFQRLDSLPRDLEGLYLDMWLRQNGDDEIYRKSSAKLFYLSLVGLGWKEKPPFGPDLQVFQLMDAMNDESPEDHLIHHPYPLEEFEKRYQTTAKMIQIRSAGLLEVHKKPRYYRPFSNSVSRDTVGFIHRSAQDFLIETQQGRAVWADHGMTYDIACTKLYLSRMATHFYDVVEPSKVLFWRLCSMLRLLAGHCHLLESGTIRHCLQETAKLWPRFNTSAVERDQTIRGRRDMLVEASRCGFSDYVSEQLCAEQNESSGVPLLFLHLTCTHGWMGWLDPGWSEAAQLRVLEGQCHLLRLFLDKLASRDPKTFTLPPVGDGGPCSSISRTLGGFLLFIRENIHRVGPASAQALLDTLGAFDGTPVDLTNKLLLNLDWRTTSNLVVSYLKVSLFEPAATISPRTNRVQVEISLGDWVDATRNNLHVLIAGHGPVTEDKSGASHVRFVSLITKNRDKDICRYTPDESQVDHLSHMAQELLYLPFILSGYNDVYDDTSYKAFYDKII</sequence>
<dbReference type="Pfam" id="PF25053">
    <property type="entry name" value="DUF7791"/>
    <property type="match status" value="1"/>
</dbReference>
<dbReference type="InterPro" id="IPR027417">
    <property type="entry name" value="P-loop_NTPase"/>
</dbReference>
<keyword evidence="6" id="KW-1185">Reference proteome</keyword>
<dbReference type="InterPro" id="IPR056884">
    <property type="entry name" value="NPHP3-like_N"/>
</dbReference>
<accession>C7YKT1</accession>
<feature type="signal peptide" evidence="2">
    <location>
        <begin position="1"/>
        <end position="22"/>
    </location>
</feature>
<feature type="chain" id="PRO_5002988104" description="NACHT domain-containing protein" evidence="2">
    <location>
        <begin position="23"/>
        <end position="1043"/>
    </location>
</feature>
<dbReference type="Pfam" id="PF24883">
    <property type="entry name" value="NPHP3_N"/>
    <property type="match status" value="1"/>
</dbReference>
<feature type="domain" description="DUF7791" evidence="4">
    <location>
        <begin position="568"/>
        <end position="683"/>
    </location>
</feature>
<dbReference type="Proteomes" id="UP000005206">
    <property type="component" value="Chromosome 3"/>
</dbReference>
<dbReference type="PANTHER" id="PTHR10039">
    <property type="entry name" value="AMELOGENIN"/>
    <property type="match status" value="1"/>
</dbReference>
<dbReference type="OrthoDB" id="5086500at2759"/>
<dbReference type="PANTHER" id="PTHR10039:SF5">
    <property type="entry name" value="NACHT DOMAIN-CONTAINING PROTEIN"/>
    <property type="match status" value="1"/>
</dbReference>
<proteinExistence type="predicted"/>
<evidence type="ECO:0000256" key="2">
    <source>
        <dbReference type="SAM" id="SignalP"/>
    </source>
</evidence>
<gene>
    <name evidence="5" type="ORF">NECHADRAFT_77284</name>
</gene>
<evidence type="ECO:0008006" key="7">
    <source>
        <dbReference type="Google" id="ProtNLM"/>
    </source>
</evidence>
<dbReference type="EMBL" id="GG698897">
    <property type="protein sequence ID" value="EEU46671.1"/>
    <property type="molecule type" value="Genomic_DNA"/>
</dbReference>
<dbReference type="SUPFAM" id="SSF52540">
    <property type="entry name" value="P-loop containing nucleoside triphosphate hydrolases"/>
    <property type="match status" value="1"/>
</dbReference>
<dbReference type="Gene3D" id="3.40.50.300">
    <property type="entry name" value="P-loop containing nucleotide triphosphate hydrolases"/>
    <property type="match status" value="1"/>
</dbReference>
<dbReference type="STRING" id="660122.C7YKT1"/>
<dbReference type="RefSeq" id="XP_003052384.1">
    <property type="nucleotide sequence ID" value="XM_003052338.1"/>
</dbReference>
<dbReference type="AlphaFoldDB" id="C7YKT1"/>
<evidence type="ECO:0000259" key="4">
    <source>
        <dbReference type="Pfam" id="PF25053"/>
    </source>
</evidence>
<evidence type="ECO:0000259" key="3">
    <source>
        <dbReference type="Pfam" id="PF24883"/>
    </source>
</evidence>
<dbReference type="OMA" id="RAYLMIM"/>
<evidence type="ECO:0000313" key="6">
    <source>
        <dbReference type="Proteomes" id="UP000005206"/>
    </source>
</evidence>
<keyword evidence="2" id="KW-0732">Signal</keyword>
<evidence type="ECO:0000256" key="1">
    <source>
        <dbReference type="ARBA" id="ARBA00022737"/>
    </source>
</evidence>
<feature type="domain" description="Nephrocystin 3-like N-terminal" evidence="3">
    <location>
        <begin position="295"/>
        <end position="456"/>
    </location>
</feature>
<evidence type="ECO:0000313" key="5">
    <source>
        <dbReference type="EMBL" id="EEU46671.1"/>
    </source>
</evidence>
<dbReference type="eggNOG" id="ENOG502SHRA">
    <property type="taxonomic scope" value="Eukaryota"/>
</dbReference>
<dbReference type="InParanoid" id="C7YKT1"/>
<dbReference type="VEuPathDB" id="FungiDB:NECHADRAFT_77284"/>
<reference evidence="5 6" key="1">
    <citation type="journal article" date="2009" name="PLoS Genet.">
        <title>The genome of Nectria haematococca: contribution of supernumerary chromosomes to gene expansion.</title>
        <authorList>
            <person name="Coleman J.J."/>
            <person name="Rounsley S.D."/>
            <person name="Rodriguez-Carres M."/>
            <person name="Kuo A."/>
            <person name="Wasmann C.C."/>
            <person name="Grimwood J."/>
            <person name="Schmutz J."/>
            <person name="Taga M."/>
            <person name="White G.J."/>
            <person name="Zhou S."/>
            <person name="Schwartz D.C."/>
            <person name="Freitag M."/>
            <person name="Ma L.J."/>
            <person name="Danchin E.G."/>
            <person name="Henrissat B."/>
            <person name="Coutinho P.M."/>
            <person name="Nelson D.R."/>
            <person name="Straney D."/>
            <person name="Napoli C.A."/>
            <person name="Barker B.M."/>
            <person name="Gribskov M."/>
            <person name="Rep M."/>
            <person name="Kroken S."/>
            <person name="Molnar I."/>
            <person name="Rensing C."/>
            <person name="Kennell J.C."/>
            <person name="Zamora J."/>
            <person name="Farman M.L."/>
            <person name="Selker E.U."/>
            <person name="Salamov A."/>
            <person name="Shapiro H."/>
            <person name="Pangilinan J."/>
            <person name="Lindquist E."/>
            <person name="Lamers C."/>
            <person name="Grigoriev I.V."/>
            <person name="Geiser D.M."/>
            <person name="Covert S.F."/>
            <person name="Temporini E."/>
            <person name="Vanetten H.D."/>
        </authorList>
    </citation>
    <scope>NUCLEOTIDE SEQUENCE [LARGE SCALE GENOMIC DNA]</scope>
    <source>
        <strain evidence="6">ATCC MYA-4622 / CBS 123669 / FGSC 9596 / NRRL 45880 / 77-13-4</strain>
    </source>
</reference>
<name>C7YKT1_FUSV7</name>
<dbReference type="HOGENOM" id="CLU_278619_0_0_1"/>
<dbReference type="GeneID" id="9670929"/>
<dbReference type="InterPro" id="IPR056693">
    <property type="entry name" value="DUF7791"/>
</dbReference>
<organism evidence="5 6">
    <name type="scientific">Fusarium vanettenii (strain ATCC MYA-4622 / CBS 123669 / FGSC 9596 / NRRL 45880 / 77-13-4)</name>
    <name type="common">Fusarium solani subsp. pisi</name>
    <dbReference type="NCBI Taxonomy" id="660122"/>
    <lineage>
        <taxon>Eukaryota</taxon>
        <taxon>Fungi</taxon>
        <taxon>Dikarya</taxon>
        <taxon>Ascomycota</taxon>
        <taxon>Pezizomycotina</taxon>
        <taxon>Sordariomycetes</taxon>
        <taxon>Hypocreomycetidae</taxon>
        <taxon>Hypocreales</taxon>
        <taxon>Nectriaceae</taxon>
        <taxon>Fusarium</taxon>
        <taxon>Fusarium solani species complex</taxon>
        <taxon>Fusarium vanettenii</taxon>
    </lineage>
</organism>